<dbReference type="EMBL" id="CAJPDT010000035">
    <property type="protein sequence ID" value="CAF9924153.1"/>
    <property type="molecule type" value="Genomic_DNA"/>
</dbReference>
<keyword evidence="2" id="KW-1185">Reference proteome</keyword>
<evidence type="ECO:0000313" key="2">
    <source>
        <dbReference type="Proteomes" id="UP000664534"/>
    </source>
</evidence>
<dbReference type="AlphaFoldDB" id="A0A8H3FGP6"/>
<protein>
    <submittedName>
        <fullName evidence="1">Uncharacterized protein</fullName>
    </submittedName>
</protein>
<dbReference type="OrthoDB" id="10378016at2759"/>
<accession>A0A8H3FGP6</accession>
<name>A0A8H3FGP6_9LECA</name>
<organism evidence="1 2">
    <name type="scientific">Imshaugia aleurites</name>
    <dbReference type="NCBI Taxonomy" id="172621"/>
    <lineage>
        <taxon>Eukaryota</taxon>
        <taxon>Fungi</taxon>
        <taxon>Dikarya</taxon>
        <taxon>Ascomycota</taxon>
        <taxon>Pezizomycotina</taxon>
        <taxon>Lecanoromycetes</taxon>
        <taxon>OSLEUM clade</taxon>
        <taxon>Lecanoromycetidae</taxon>
        <taxon>Lecanorales</taxon>
        <taxon>Lecanorineae</taxon>
        <taxon>Parmeliaceae</taxon>
        <taxon>Imshaugia</taxon>
    </lineage>
</organism>
<evidence type="ECO:0000313" key="1">
    <source>
        <dbReference type="EMBL" id="CAF9924153.1"/>
    </source>
</evidence>
<comment type="caution">
    <text evidence="1">The sequence shown here is derived from an EMBL/GenBank/DDBJ whole genome shotgun (WGS) entry which is preliminary data.</text>
</comment>
<sequence>MNLEMAEHIELSENADSCWEEITAETGFASYIEYLEAYEHQNRFAQDVLWRKKIEDRSFDSEDLARFSCSIIDLSKNADSTIIISTNHYEGGNATAADVLKAIRQPQRNSCARVLLWSTEPRGRSARILQSRFLDVCGLGLRVGPEFFAAVAHRETRPIVPSVIKLGGKVATIARNYIPNEDTPPVLLVADDFGTVLDKDVAIKVYEIDDMWSSWAYKDLNRVPPFRPPPHVESQHGYIGDQLSPSGNEHCKTYVKCLNHLIYHMEAAASNDTDLSLLSMLPLLHLEALLLHQKSKLARSDYINPKKFSAKDILDASSYFTTKRFDLRRHIEDFEADRIQFINYVCGYQQEIWSKDPVCRRVDCLWKDSVRDARLIETEIRDNMHLLAGQSSLEESKKSIEISNYQIQEGKRGKWSRFQMQAVSLTQQQ</sequence>
<reference evidence="1" key="1">
    <citation type="submission" date="2021-03" db="EMBL/GenBank/DDBJ databases">
        <authorList>
            <person name="Tagirdzhanova G."/>
        </authorList>
    </citation>
    <scope>NUCLEOTIDE SEQUENCE</scope>
</reference>
<dbReference type="Proteomes" id="UP000664534">
    <property type="component" value="Unassembled WGS sequence"/>
</dbReference>
<gene>
    <name evidence="1" type="ORF">IMSHALPRED_006125</name>
</gene>
<proteinExistence type="predicted"/>